<protein>
    <submittedName>
        <fullName evidence="3">SPOR domain-containing protein</fullName>
    </submittedName>
</protein>
<keyword evidence="1" id="KW-0812">Transmembrane</keyword>
<dbReference type="PROSITE" id="PS51724">
    <property type="entry name" value="SPOR"/>
    <property type="match status" value="1"/>
</dbReference>
<sequence>MEISGARALTVVNRNEPRVTDTDSAFPIALIKRRRGRAWLCAALASLPLVGAAPILGIAQASRQAPALAPAAPVGAPASAIDRPATITLGALIEEQRRERARRRATGEAEQKVADLPPDEGWQAQLGAFSSPEAAERQRARLIEAGVPVVVEQTGALHRLQSRPAPRGDTEGICARAQASGIDCFVRQAEDSI</sequence>
<evidence type="ECO:0000256" key="1">
    <source>
        <dbReference type="SAM" id="Phobius"/>
    </source>
</evidence>
<dbReference type="InterPro" id="IPR036680">
    <property type="entry name" value="SPOR-like_sf"/>
</dbReference>
<feature type="transmembrane region" description="Helical" evidence="1">
    <location>
        <begin position="38"/>
        <end position="59"/>
    </location>
</feature>
<comment type="caution">
    <text evidence="3">The sequence shown here is derived from an EMBL/GenBank/DDBJ whole genome shotgun (WGS) entry which is preliminary data.</text>
</comment>
<keyword evidence="4" id="KW-1185">Reference proteome</keyword>
<keyword evidence="1" id="KW-1133">Transmembrane helix</keyword>
<dbReference type="Gene3D" id="3.30.70.1070">
    <property type="entry name" value="Sporulation related repeat"/>
    <property type="match status" value="1"/>
</dbReference>
<evidence type="ECO:0000313" key="4">
    <source>
        <dbReference type="Proteomes" id="UP000309848"/>
    </source>
</evidence>
<accession>A0A4S1WM43</accession>
<dbReference type="SUPFAM" id="SSF110997">
    <property type="entry name" value="Sporulation related repeat"/>
    <property type="match status" value="1"/>
</dbReference>
<evidence type="ECO:0000313" key="3">
    <source>
        <dbReference type="EMBL" id="TGX44339.1"/>
    </source>
</evidence>
<dbReference type="EMBL" id="SRXU01000002">
    <property type="protein sequence ID" value="TGX44339.1"/>
    <property type="molecule type" value="Genomic_DNA"/>
</dbReference>
<feature type="domain" description="SPOR" evidence="2">
    <location>
        <begin position="116"/>
        <end position="193"/>
    </location>
</feature>
<keyword evidence="1" id="KW-0472">Membrane</keyword>
<reference evidence="3 4" key="1">
    <citation type="submission" date="2019-04" db="EMBL/GenBank/DDBJ databases">
        <title>Sphingomonas psychrotolerans sp. nov., isolated from soil in the Tianshan Mountains, Xinjiang, China.</title>
        <authorList>
            <person name="Luo Y."/>
            <person name="Sheng H."/>
        </authorList>
    </citation>
    <scope>NUCLEOTIDE SEQUENCE [LARGE SCALE GENOMIC DNA]</scope>
    <source>
        <strain evidence="3 4">KIS18-15</strain>
    </source>
</reference>
<dbReference type="InterPro" id="IPR007730">
    <property type="entry name" value="SPOR-like_dom"/>
</dbReference>
<organism evidence="3 4">
    <name type="scientific">Sphingomonas naasensis</name>
    <dbReference type="NCBI Taxonomy" id="1344951"/>
    <lineage>
        <taxon>Bacteria</taxon>
        <taxon>Pseudomonadati</taxon>
        <taxon>Pseudomonadota</taxon>
        <taxon>Alphaproteobacteria</taxon>
        <taxon>Sphingomonadales</taxon>
        <taxon>Sphingomonadaceae</taxon>
        <taxon>Sphingomonas</taxon>
    </lineage>
</organism>
<dbReference type="Pfam" id="PF05036">
    <property type="entry name" value="SPOR"/>
    <property type="match status" value="1"/>
</dbReference>
<dbReference type="AlphaFoldDB" id="A0A4S1WM43"/>
<dbReference type="OrthoDB" id="7560871at2"/>
<name>A0A4S1WM43_9SPHN</name>
<dbReference type="GO" id="GO:0042834">
    <property type="term" value="F:peptidoglycan binding"/>
    <property type="evidence" value="ECO:0007669"/>
    <property type="project" value="InterPro"/>
</dbReference>
<gene>
    <name evidence="3" type="ORF">E5A74_05935</name>
</gene>
<proteinExistence type="predicted"/>
<dbReference type="Proteomes" id="UP000309848">
    <property type="component" value="Unassembled WGS sequence"/>
</dbReference>
<evidence type="ECO:0000259" key="2">
    <source>
        <dbReference type="PROSITE" id="PS51724"/>
    </source>
</evidence>